<evidence type="ECO:0000313" key="2">
    <source>
        <dbReference type="EMBL" id="GCB76402.1"/>
    </source>
</evidence>
<feature type="chain" id="PRO_5019091778" evidence="1">
    <location>
        <begin position="23"/>
        <end position="78"/>
    </location>
</feature>
<protein>
    <submittedName>
        <fullName evidence="2">Uncharacterized protein</fullName>
    </submittedName>
</protein>
<gene>
    <name evidence="2" type="ORF">scyTo_0019137</name>
</gene>
<organism evidence="2 3">
    <name type="scientific">Scyliorhinus torazame</name>
    <name type="common">Cloudy catshark</name>
    <name type="synonym">Catulus torazame</name>
    <dbReference type="NCBI Taxonomy" id="75743"/>
    <lineage>
        <taxon>Eukaryota</taxon>
        <taxon>Metazoa</taxon>
        <taxon>Chordata</taxon>
        <taxon>Craniata</taxon>
        <taxon>Vertebrata</taxon>
        <taxon>Chondrichthyes</taxon>
        <taxon>Elasmobranchii</taxon>
        <taxon>Galeomorphii</taxon>
        <taxon>Galeoidea</taxon>
        <taxon>Carcharhiniformes</taxon>
        <taxon>Scyliorhinidae</taxon>
        <taxon>Scyliorhinus</taxon>
    </lineage>
</organism>
<dbReference type="AlphaFoldDB" id="A0A401PTH2"/>
<name>A0A401PTH2_SCYTO</name>
<accession>A0A401PTH2</accession>
<keyword evidence="1" id="KW-0732">Signal</keyword>
<dbReference type="Proteomes" id="UP000288216">
    <property type="component" value="Unassembled WGS sequence"/>
</dbReference>
<sequence length="78" mass="8312">MMKGMVLLTAILILSLPSPTAASPVFMFHNELCGHNNGVIHYGPCPVGTRFSQASFGMLICCVPDGLPADQSLHVLNE</sequence>
<dbReference type="EMBL" id="BFAA01013952">
    <property type="protein sequence ID" value="GCB76402.1"/>
    <property type="molecule type" value="Genomic_DNA"/>
</dbReference>
<evidence type="ECO:0000256" key="1">
    <source>
        <dbReference type="SAM" id="SignalP"/>
    </source>
</evidence>
<reference evidence="2 3" key="1">
    <citation type="journal article" date="2018" name="Nat. Ecol. Evol.">
        <title>Shark genomes provide insights into elasmobranch evolution and the origin of vertebrates.</title>
        <authorList>
            <person name="Hara Y"/>
            <person name="Yamaguchi K"/>
            <person name="Onimaru K"/>
            <person name="Kadota M"/>
            <person name="Koyanagi M"/>
            <person name="Keeley SD"/>
            <person name="Tatsumi K"/>
            <person name="Tanaka K"/>
            <person name="Motone F"/>
            <person name="Kageyama Y"/>
            <person name="Nozu R"/>
            <person name="Adachi N"/>
            <person name="Nishimura O"/>
            <person name="Nakagawa R"/>
            <person name="Tanegashima C"/>
            <person name="Kiyatake I"/>
            <person name="Matsumoto R"/>
            <person name="Murakumo K"/>
            <person name="Nishida K"/>
            <person name="Terakita A"/>
            <person name="Kuratani S"/>
            <person name="Sato K"/>
            <person name="Hyodo S Kuraku.S."/>
        </authorList>
    </citation>
    <scope>NUCLEOTIDE SEQUENCE [LARGE SCALE GENOMIC DNA]</scope>
</reference>
<feature type="signal peptide" evidence="1">
    <location>
        <begin position="1"/>
        <end position="22"/>
    </location>
</feature>
<evidence type="ECO:0000313" key="3">
    <source>
        <dbReference type="Proteomes" id="UP000288216"/>
    </source>
</evidence>
<proteinExistence type="predicted"/>
<keyword evidence="3" id="KW-1185">Reference proteome</keyword>
<comment type="caution">
    <text evidence="2">The sequence shown here is derived from an EMBL/GenBank/DDBJ whole genome shotgun (WGS) entry which is preliminary data.</text>
</comment>